<reference evidence="4" key="1">
    <citation type="submission" date="2012-12" db="EMBL/GenBank/DDBJ databases">
        <authorList>
            <person name="Hellsten U."/>
            <person name="Grimwood J."/>
            <person name="Chapman J.A."/>
            <person name="Shapiro H."/>
            <person name="Aerts A."/>
            <person name="Otillar R.P."/>
            <person name="Terry A.Y."/>
            <person name="Boore J.L."/>
            <person name="Simakov O."/>
            <person name="Marletaz F."/>
            <person name="Cho S.-J."/>
            <person name="Edsinger-Gonzales E."/>
            <person name="Havlak P."/>
            <person name="Kuo D.-H."/>
            <person name="Larsson T."/>
            <person name="Lv J."/>
            <person name="Arendt D."/>
            <person name="Savage R."/>
            <person name="Osoegawa K."/>
            <person name="de Jong P."/>
            <person name="Lindberg D.R."/>
            <person name="Seaver E.C."/>
            <person name="Weisblat D.A."/>
            <person name="Putnam N.H."/>
            <person name="Grigoriev I.V."/>
            <person name="Rokhsar D.S."/>
        </authorList>
    </citation>
    <scope>NUCLEOTIDE SEQUENCE</scope>
</reference>
<dbReference type="EnsemblMetazoa" id="HelroT179959">
    <property type="protein sequence ID" value="HelroP179959"/>
    <property type="gene ID" value="HelroG179959"/>
</dbReference>
<sequence length="165" mass="17869">MSTIPATATTNAITAAADGTASETATITATTSETGSTATTTTTAIAAATTATDYTASKSYTITISNYPNNLGNGQRNVWRRRPNMRANLTQATMTSKNTKARSTLDCLTRCLKTLQDLCKSVNYFDELGTCEFAQIDANNGPITALEEYERWSWWYLDAVFTSNT</sequence>
<evidence type="ECO:0000313" key="4">
    <source>
        <dbReference type="Proteomes" id="UP000015101"/>
    </source>
</evidence>
<evidence type="ECO:0000313" key="3">
    <source>
        <dbReference type="EnsemblMetazoa" id="HelroP179959"/>
    </source>
</evidence>
<dbReference type="GeneID" id="20207503"/>
<dbReference type="SUPFAM" id="SSF57414">
    <property type="entry name" value="Hairpin loop containing domain-like"/>
    <property type="match status" value="1"/>
</dbReference>
<dbReference type="AlphaFoldDB" id="T1FFA4"/>
<dbReference type="InParanoid" id="T1FFA4"/>
<protein>
    <recommendedName>
        <fullName evidence="1">Apple domain-containing protein</fullName>
    </recommendedName>
</protein>
<organism evidence="3 4">
    <name type="scientific">Helobdella robusta</name>
    <name type="common">Californian leech</name>
    <dbReference type="NCBI Taxonomy" id="6412"/>
    <lineage>
        <taxon>Eukaryota</taxon>
        <taxon>Metazoa</taxon>
        <taxon>Spiralia</taxon>
        <taxon>Lophotrochozoa</taxon>
        <taxon>Annelida</taxon>
        <taxon>Clitellata</taxon>
        <taxon>Hirudinea</taxon>
        <taxon>Rhynchobdellida</taxon>
        <taxon>Glossiphoniidae</taxon>
        <taxon>Helobdella</taxon>
    </lineage>
</organism>
<dbReference type="HOGENOM" id="CLU_1612627_0_0_1"/>
<feature type="domain" description="Apple" evidence="1">
    <location>
        <begin position="97"/>
        <end position="140"/>
    </location>
</feature>
<dbReference type="Gene3D" id="3.50.4.10">
    <property type="entry name" value="Hepatocyte Growth Factor"/>
    <property type="match status" value="1"/>
</dbReference>
<gene>
    <name evidence="3" type="primary">20207503</name>
    <name evidence="2" type="ORF">HELRODRAFT_179959</name>
</gene>
<reference evidence="3" key="3">
    <citation type="submission" date="2015-06" db="UniProtKB">
        <authorList>
            <consortium name="EnsemblMetazoa"/>
        </authorList>
    </citation>
    <scope>IDENTIFICATION</scope>
</reference>
<dbReference type="EMBL" id="AMQM01007058">
    <property type="status" value="NOT_ANNOTATED_CDS"/>
    <property type="molecule type" value="Genomic_DNA"/>
</dbReference>
<dbReference type="InterPro" id="IPR003609">
    <property type="entry name" value="Pan_app"/>
</dbReference>
<dbReference type="CTD" id="20207503"/>
<keyword evidence="4" id="KW-1185">Reference proteome</keyword>
<dbReference type="Proteomes" id="UP000015101">
    <property type="component" value="Unassembled WGS sequence"/>
</dbReference>
<proteinExistence type="predicted"/>
<evidence type="ECO:0000259" key="1">
    <source>
        <dbReference type="Pfam" id="PF00024"/>
    </source>
</evidence>
<name>T1FFA4_HELRO</name>
<dbReference type="Pfam" id="PF00024">
    <property type="entry name" value="PAN_1"/>
    <property type="match status" value="1"/>
</dbReference>
<reference evidence="2 4" key="2">
    <citation type="journal article" date="2013" name="Nature">
        <title>Insights into bilaterian evolution from three spiralian genomes.</title>
        <authorList>
            <person name="Simakov O."/>
            <person name="Marletaz F."/>
            <person name="Cho S.J."/>
            <person name="Edsinger-Gonzales E."/>
            <person name="Havlak P."/>
            <person name="Hellsten U."/>
            <person name="Kuo D.H."/>
            <person name="Larsson T."/>
            <person name="Lv J."/>
            <person name="Arendt D."/>
            <person name="Savage R."/>
            <person name="Osoegawa K."/>
            <person name="de Jong P."/>
            <person name="Grimwood J."/>
            <person name="Chapman J.A."/>
            <person name="Shapiro H."/>
            <person name="Aerts A."/>
            <person name="Otillar R.P."/>
            <person name="Terry A.Y."/>
            <person name="Boore J.L."/>
            <person name="Grigoriev I.V."/>
            <person name="Lindberg D.R."/>
            <person name="Seaver E.C."/>
            <person name="Weisblat D.A."/>
            <person name="Putnam N.H."/>
            <person name="Rokhsar D.S."/>
        </authorList>
    </citation>
    <scope>NUCLEOTIDE SEQUENCE</scope>
</reference>
<evidence type="ECO:0000313" key="2">
    <source>
        <dbReference type="EMBL" id="ESN94861.1"/>
    </source>
</evidence>
<dbReference type="RefSeq" id="XP_009026994.1">
    <property type="nucleotide sequence ID" value="XM_009028746.1"/>
</dbReference>
<dbReference type="KEGG" id="hro:HELRODRAFT_179959"/>
<dbReference type="EMBL" id="KB097558">
    <property type="protein sequence ID" value="ESN94861.1"/>
    <property type="molecule type" value="Genomic_DNA"/>
</dbReference>
<accession>T1FFA4</accession>